<dbReference type="Proteomes" id="UP000582646">
    <property type="component" value="Unassembled WGS sequence"/>
</dbReference>
<keyword evidence="3" id="KW-1185">Reference proteome</keyword>
<keyword evidence="1" id="KW-0732">Signal</keyword>
<feature type="chain" id="PRO_5032491336" evidence="1">
    <location>
        <begin position="39"/>
        <end position="133"/>
    </location>
</feature>
<evidence type="ECO:0000313" key="2">
    <source>
        <dbReference type="EMBL" id="NKY20460.1"/>
    </source>
</evidence>
<feature type="signal peptide" evidence="1">
    <location>
        <begin position="1"/>
        <end position="38"/>
    </location>
</feature>
<organism evidence="2 3">
    <name type="scientific">Tsukamurella spumae</name>
    <dbReference type="NCBI Taxonomy" id="44753"/>
    <lineage>
        <taxon>Bacteria</taxon>
        <taxon>Bacillati</taxon>
        <taxon>Actinomycetota</taxon>
        <taxon>Actinomycetes</taxon>
        <taxon>Mycobacteriales</taxon>
        <taxon>Tsukamurellaceae</taxon>
        <taxon>Tsukamurella</taxon>
    </lineage>
</organism>
<dbReference type="RefSeq" id="WP_168547399.1">
    <property type="nucleotide sequence ID" value="NZ_BAAAKS010000023.1"/>
</dbReference>
<comment type="caution">
    <text evidence="2">The sequence shown here is derived from an EMBL/GenBank/DDBJ whole genome shotgun (WGS) entry which is preliminary data.</text>
</comment>
<proteinExistence type="predicted"/>
<reference evidence="2 3" key="1">
    <citation type="submission" date="2020-04" db="EMBL/GenBank/DDBJ databases">
        <title>MicrobeNet Type strains.</title>
        <authorList>
            <person name="Nicholson A.C."/>
        </authorList>
    </citation>
    <scope>NUCLEOTIDE SEQUENCE [LARGE SCALE GENOMIC DNA]</scope>
    <source>
        <strain evidence="2 3">DSM 44113</strain>
    </source>
</reference>
<protein>
    <submittedName>
        <fullName evidence="2">Uncharacterized protein</fullName>
    </submittedName>
</protein>
<dbReference type="EMBL" id="JAAXOQ010000033">
    <property type="protein sequence ID" value="NKY20460.1"/>
    <property type="molecule type" value="Genomic_DNA"/>
</dbReference>
<sequence>MTTRFTLKRAITGAAIAVSALAGTLGITTALGAGQASAAVDSGRYTWTTTKTLTGVRGVYPVTIRGNVLTLNIPGTVIGASKHARLHPTRSGAWMDYGGNRYTFARKGNRFVGQELWLMIDGAVIGTTSLTPR</sequence>
<dbReference type="AlphaFoldDB" id="A0A846X9V5"/>
<name>A0A846X9V5_9ACTN</name>
<accession>A0A846X9V5</accession>
<evidence type="ECO:0000313" key="3">
    <source>
        <dbReference type="Proteomes" id="UP000582646"/>
    </source>
</evidence>
<gene>
    <name evidence="2" type="ORF">HF999_19050</name>
</gene>
<evidence type="ECO:0000256" key="1">
    <source>
        <dbReference type="SAM" id="SignalP"/>
    </source>
</evidence>